<name>A0AAU7NQF5_9GAMM</name>
<dbReference type="InterPro" id="IPR006860">
    <property type="entry name" value="FecR"/>
</dbReference>
<dbReference type="InterPro" id="IPR012373">
    <property type="entry name" value="Ferrdict_sens_TM"/>
</dbReference>
<reference evidence="2 3" key="1">
    <citation type="journal article" date="2024" name="Microbiology">
        <title>Methylomarinum rosea sp. nov., a novel halophilic methanotrophic bacterium from the hypersaline Lake Elton.</title>
        <authorList>
            <person name="Suleimanov R.Z."/>
            <person name="Oshkin I.Y."/>
            <person name="Danilova O.V."/>
            <person name="Suzina N.E."/>
            <person name="Dedysh S.N."/>
        </authorList>
    </citation>
    <scope>NUCLEOTIDE SEQUENCE [LARGE SCALE GENOMIC DNA]</scope>
    <source>
        <strain evidence="2 3">Ch1-1</strain>
    </source>
</reference>
<dbReference type="PANTHER" id="PTHR30273:SF2">
    <property type="entry name" value="PROTEIN FECR"/>
    <property type="match status" value="1"/>
</dbReference>
<dbReference type="Gene3D" id="3.55.50.30">
    <property type="match status" value="1"/>
</dbReference>
<gene>
    <name evidence="2" type="ORF">Q9L42_012505</name>
</gene>
<dbReference type="Proteomes" id="UP001225378">
    <property type="component" value="Chromosome"/>
</dbReference>
<dbReference type="GO" id="GO:0016989">
    <property type="term" value="F:sigma factor antagonist activity"/>
    <property type="evidence" value="ECO:0007669"/>
    <property type="project" value="TreeGrafter"/>
</dbReference>
<evidence type="ECO:0000313" key="2">
    <source>
        <dbReference type="EMBL" id="XBS19187.1"/>
    </source>
</evidence>
<protein>
    <submittedName>
        <fullName evidence="2">FecR domain-containing protein</fullName>
    </submittedName>
</protein>
<dbReference type="PANTHER" id="PTHR30273">
    <property type="entry name" value="PERIPLASMIC SIGNAL SENSOR AND SIGMA FACTOR ACTIVATOR FECR-RELATED"/>
    <property type="match status" value="1"/>
</dbReference>
<evidence type="ECO:0000259" key="1">
    <source>
        <dbReference type="Pfam" id="PF04773"/>
    </source>
</evidence>
<organism evidence="2 3">
    <name type="scientific">Methylomarinum roseum</name>
    <dbReference type="NCBI Taxonomy" id="3067653"/>
    <lineage>
        <taxon>Bacteria</taxon>
        <taxon>Pseudomonadati</taxon>
        <taxon>Pseudomonadota</taxon>
        <taxon>Gammaproteobacteria</taxon>
        <taxon>Methylococcales</taxon>
        <taxon>Methylococcaceae</taxon>
        <taxon>Methylomarinum</taxon>
    </lineage>
</organism>
<proteinExistence type="predicted"/>
<feature type="domain" description="FecR protein" evidence="1">
    <location>
        <begin position="4"/>
        <end position="66"/>
    </location>
</feature>
<accession>A0AAU7NQF5</accession>
<dbReference type="Pfam" id="PF04773">
    <property type="entry name" value="FecR"/>
    <property type="match status" value="1"/>
</dbReference>
<dbReference type="RefSeq" id="WP_305908061.1">
    <property type="nucleotide sequence ID" value="NZ_CP157743.1"/>
</dbReference>
<dbReference type="KEGG" id="mech:Q9L42_012505"/>
<dbReference type="EMBL" id="CP157743">
    <property type="protein sequence ID" value="XBS19187.1"/>
    <property type="molecule type" value="Genomic_DNA"/>
</dbReference>
<evidence type="ECO:0000313" key="3">
    <source>
        <dbReference type="Proteomes" id="UP001225378"/>
    </source>
</evidence>
<dbReference type="AlphaFoldDB" id="A0AAU7NQF5"/>
<keyword evidence="3" id="KW-1185">Reference proteome</keyword>
<sequence>MNTDYSPQQRRIELIAGEAEFVVAKDKARPFVVVADGQEVKALGSDFIVKKQQGGVSVTVIESAVQVSQPASPKIEPVVLRSGERIDVASGRPLGQMRTVNAERVRAWRDNRLIFEGETLDNVVAEINRYRPGHVFLSDNTLAGYRVNVLFHIDQIDKVLAVIDQTLPVKSMSLGGRFVWLYSK</sequence>
<dbReference type="Gene3D" id="2.60.120.1440">
    <property type="match status" value="1"/>
</dbReference>